<proteinExistence type="predicted"/>
<dbReference type="AlphaFoldDB" id="A0A0A9FR41"/>
<protein>
    <submittedName>
        <fullName evidence="1">Uncharacterized protein</fullName>
    </submittedName>
</protein>
<name>A0A0A9FR41_ARUDO</name>
<dbReference type="EMBL" id="GBRH01184202">
    <property type="protein sequence ID" value="JAE13694.1"/>
    <property type="molecule type" value="Transcribed_RNA"/>
</dbReference>
<accession>A0A0A9FR41</accession>
<sequence length="32" mass="3952">MLKVFIFIYKYKFKDSGICTYTFLYQICNFNV</sequence>
<reference evidence="1" key="1">
    <citation type="submission" date="2014-09" db="EMBL/GenBank/DDBJ databases">
        <authorList>
            <person name="Magalhaes I.L.F."/>
            <person name="Oliveira U."/>
            <person name="Santos F.R."/>
            <person name="Vidigal T.H.D.A."/>
            <person name="Brescovit A.D."/>
            <person name="Santos A.J."/>
        </authorList>
    </citation>
    <scope>NUCLEOTIDE SEQUENCE</scope>
    <source>
        <tissue evidence="1">Shoot tissue taken approximately 20 cm above the soil surface</tissue>
    </source>
</reference>
<evidence type="ECO:0000313" key="1">
    <source>
        <dbReference type="EMBL" id="JAE13694.1"/>
    </source>
</evidence>
<organism evidence="1">
    <name type="scientific">Arundo donax</name>
    <name type="common">Giant reed</name>
    <name type="synonym">Donax arundinaceus</name>
    <dbReference type="NCBI Taxonomy" id="35708"/>
    <lineage>
        <taxon>Eukaryota</taxon>
        <taxon>Viridiplantae</taxon>
        <taxon>Streptophyta</taxon>
        <taxon>Embryophyta</taxon>
        <taxon>Tracheophyta</taxon>
        <taxon>Spermatophyta</taxon>
        <taxon>Magnoliopsida</taxon>
        <taxon>Liliopsida</taxon>
        <taxon>Poales</taxon>
        <taxon>Poaceae</taxon>
        <taxon>PACMAD clade</taxon>
        <taxon>Arundinoideae</taxon>
        <taxon>Arundineae</taxon>
        <taxon>Arundo</taxon>
    </lineage>
</organism>
<reference evidence="1" key="2">
    <citation type="journal article" date="2015" name="Data Brief">
        <title>Shoot transcriptome of the giant reed, Arundo donax.</title>
        <authorList>
            <person name="Barrero R.A."/>
            <person name="Guerrero F.D."/>
            <person name="Moolhuijzen P."/>
            <person name="Goolsby J.A."/>
            <person name="Tidwell J."/>
            <person name="Bellgard S.E."/>
            <person name="Bellgard M.I."/>
        </authorList>
    </citation>
    <scope>NUCLEOTIDE SEQUENCE</scope>
    <source>
        <tissue evidence="1">Shoot tissue taken approximately 20 cm above the soil surface</tissue>
    </source>
</reference>